<reference evidence="3" key="1">
    <citation type="submission" date="2025-08" db="UniProtKB">
        <authorList>
            <consortium name="RefSeq"/>
        </authorList>
    </citation>
    <scope>IDENTIFICATION</scope>
</reference>
<feature type="compositionally biased region" description="Basic and acidic residues" evidence="1">
    <location>
        <begin position="18"/>
        <end position="30"/>
    </location>
</feature>
<dbReference type="RefSeq" id="XP_029657947.1">
    <property type="nucleotide sequence ID" value="XM_029802087.2"/>
</dbReference>
<proteinExistence type="predicted"/>
<organism evidence="2 3">
    <name type="scientific">Octopus sinensis</name>
    <name type="common">East Asian common octopus</name>
    <dbReference type="NCBI Taxonomy" id="2607531"/>
    <lineage>
        <taxon>Eukaryota</taxon>
        <taxon>Metazoa</taxon>
        <taxon>Spiralia</taxon>
        <taxon>Lophotrochozoa</taxon>
        <taxon>Mollusca</taxon>
        <taxon>Cephalopoda</taxon>
        <taxon>Coleoidea</taxon>
        <taxon>Octopodiformes</taxon>
        <taxon>Octopoda</taxon>
        <taxon>Incirrata</taxon>
        <taxon>Octopodidae</taxon>
        <taxon>Octopus</taxon>
    </lineage>
</organism>
<gene>
    <name evidence="3" type="primary">LOC115232248</name>
</gene>
<evidence type="ECO:0000313" key="2">
    <source>
        <dbReference type="Proteomes" id="UP000515154"/>
    </source>
</evidence>
<dbReference type="AlphaFoldDB" id="A0A6P7U9A9"/>
<dbReference type="KEGG" id="osn:115232248"/>
<keyword evidence="2" id="KW-1185">Reference proteome</keyword>
<sequence>MNVRWFHGVMVSTLDFESSDRSSNLEKDSSDIQAPVRSSGPRPIYWLNHPASMQQKEKCIGMEYQWAPGCNLRDERLGEPIQQATKKNSKARIQSACVYFNCPTSMFFAVLYE</sequence>
<accession>A0A6P7U9A9</accession>
<evidence type="ECO:0000313" key="3">
    <source>
        <dbReference type="RefSeq" id="XP_029657947.1"/>
    </source>
</evidence>
<protein>
    <submittedName>
        <fullName evidence="3">Uncharacterized protein LOC115232248</fullName>
    </submittedName>
</protein>
<evidence type="ECO:0000256" key="1">
    <source>
        <dbReference type="SAM" id="MobiDB-lite"/>
    </source>
</evidence>
<name>A0A6P7U9A9_9MOLL</name>
<dbReference type="Proteomes" id="UP000515154">
    <property type="component" value="Linkage group LG2"/>
</dbReference>
<feature type="region of interest" description="Disordered" evidence="1">
    <location>
        <begin position="16"/>
        <end position="39"/>
    </location>
</feature>